<evidence type="ECO:0000313" key="1">
    <source>
        <dbReference type="EMBL" id="KAH9824634.1"/>
    </source>
</evidence>
<evidence type="ECO:0000313" key="2">
    <source>
        <dbReference type="Proteomes" id="UP001138500"/>
    </source>
</evidence>
<accession>A0A9W7SMK6</accession>
<proteinExistence type="predicted"/>
<dbReference type="EMBL" id="RIBY02002134">
    <property type="protein sequence ID" value="KAH9824634.1"/>
    <property type="molecule type" value="Genomic_DNA"/>
</dbReference>
<dbReference type="Proteomes" id="UP001138500">
    <property type="component" value="Unassembled WGS sequence"/>
</dbReference>
<protein>
    <submittedName>
        <fullName evidence="1">Uncharacterized protein</fullName>
    </submittedName>
</protein>
<dbReference type="AlphaFoldDB" id="A0A9W7SMK6"/>
<reference evidence="1 2" key="2">
    <citation type="journal article" date="2021" name="Curr. Genet.">
        <title>Genetic response to nitrogen starvation in the aggressive Eucalyptus foliar pathogen Teratosphaeria destructans.</title>
        <authorList>
            <person name="Havenga M."/>
            <person name="Wingfield B.D."/>
            <person name="Wingfield M.J."/>
            <person name="Dreyer L.L."/>
            <person name="Roets F."/>
            <person name="Aylward J."/>
        </authorList>
    </citation>
    <scope>NUCLEOTIDE SEQUENCE [LARGE SCALE GENOMIC DNA]</scope>
    <source>
        <strain evidence="1">CMW44962</strain>
    </source>
</reference>
<reference evidence="1 2" key="1">
    <citation type="journal article" date="2018" name="IMA Fungus">
        <title>IMA Genome-F 10: Nine draft genome sequences of Claviceps purpurea s.lat., including C. arundinis, C. humidiphila, and C. cf. spartinae, pseudomolecules for the pitch canker pathogen Fusarium circinatum, draft genome of Davidsoniella eucalypti, Grosmannia galeiformis, Quambalaria eucalypti, and Teratosphaeria destructans.</title>
        <authorList>
            <person name="Wingfield B.D."/>
            <person name="Liu M."/>
            <person name="Nguyen H.D."/>
            <person name="Lane F.A."/>
            <person name="Morgan S.W."/>
            <person name="De Vos L."/>
            <person name="Wilken P.M."/>
            <person name="Duong T.A."/>
            <person name="Aylward J."/>
            <person name="Coetzee M.P."/>
            <person name="Dadej K."/>
            <person name="De Beer Z.W."/>
            <person name="Findlay W."/>
            <person name="Havenga M."/>
            <person name="Kolarik M."/>
            <person name="Menzies J.G."/>
            <person name="Naidoo K."/>
            <person name="Pochopski O."/>
            <person name="Shoukouhi P."/>
            <person name="Santana Q.C."/>
            <person name="Seifert K.A."/>
            <person name="Soal N."/>
            <person name="Steenkamp E.T."/>
            <person name="Tatham C.T."/>
            <person name="van der Nest M.A."/>
            <person name="Wingfield M.J."/>
        </authorList>
    </citation>
    <scope>NUCLEOTIDE SEQUENCE [LARGE SCALE GENOMIC DNA]</scope>
    <source>
        <strain evidence="1">CMW44962</strain>
    </source>
</reference>
<gene>
    <name evidence="1" type="ORF">Tdes44962_MAKER04317</name>
</gene>
<keyword evidence="2" id="KW-1185">Reference proteome</keyword>
<name>A0A9W7SMK6_9PEZI</name>
<organism evidence="1 2">
    <name type="scientific">Teratosphaeria destructans</name>
    <dbReference type="NCBI Taxonomy" id="418781"/>
    <lineage>
        <taxon>Eukaryota</taxon>
        <taxon>Fungi</taxon>
        <taxon>Dikarya</taxon>
        <taxon>Ascomycota</taxon>
        <taxon>Pezizomycotina</taxon>
        <taxon>Dothideomycetes</taxon>
        <taxon>Dothideomycetidae</taxon>
        <taxon>Mycosphaerellales</taxon>
        <taxon>Teratosphaeriaceae</taxon>
        <taxon>Teratosphaeria</taxon>
    </lineage>
</organism>
<comment type="caution">
    <text evidence="1">The sequence shown here is derived from an EMBL/GenBank/DDBJ whole genome shotgun (WGS) entry which is preliminary data.</text>
</comment>
<dbReference type="OrthoDB" id="10307542at2759"/>
<sequence length="170" mass="18910">MVFQKVRIAEPAPVAALRAPAPASTSTMQRNKSVRRPTEIRTVNLHTTLDKLLQDLHITAGRHLPPTPLAKHRHTPSPLYSPVTTRKLGAHVLKAGKISFTLPDYEPKHTVHWADRLEDGEISPCCIKRGGREWHRGSVALAPPRSGWTGRRKPGFSLDVVQEPEPALLR</sequence>